<evidence type="ECO:0000256" key="1">
    <source>
        <dbReference type="ARBA" id="ARBA00004651"/>
    </source>
</evidence>
<dbReference type="EMBL" id="CP082781">
    <property type="protein sequence ID" value="UGS27841.1"/>
    <property type="molecule type" value="Genomic_DNA"/>
</dbReference>
<comment type="subcellular location">
    <subcellularLocation>
        <location evidence="1">Cell membrane</location>
        <topology evidence="1">Multi-pass membrane protein</topology>
    </subcellularLocation>
</comment>
<evidence type="ECO:0000256" key="2">
    <source>
        <dbReference type="ARBA" id="ARBA00022692"/>
    </source>
</evidence>
<keyword evidence="4 5" id="KW-0472">Membrane</keyword>
<dbReference type="Pfam" id="PF07690">
    <property type="entry name" value="MFS_1"/>
    <property type="match status" value="1"/>
</dbReference>
<dbReference type="RefSeq" id="WP_231821113.1">
    <property type="nucleotide sequence ID" value="NZ_CP082781.1"/>
</dbReference>
<feature type="domain" description="Major facilitator superfamily (MFS) profile" evidence="6">
    <location>
        <begin position="1"/>
        <end position="415"/>
    </location>
</feature>
<dbReference type="PROSITE" id="PS50850">
    <property type="entry name" value="MFS"/>
    <property type="match status" value="1"/>
</dbReference>
<protein>
    <submittedName>
        <fullName evidence="7">MFS transporter</fullName>
    </submittedName>
</protein>
<evidence type="ECO:0000256" key="3">
    <source>
        <dbReference type="ARBA" id="ARBA00022989"/>
    </source>
</evidence>
<dbReference type="InterPro" id="IPR020846">
    <property type="entry name" value="MFS_dom"/>
</dbReference>
<evidence type="ECO:0000259" key="6">
    <source>
        <dbReference type="PROSITE" id="PS50850"/>
    </source>
</evidence>
<feature type="transmembrane region" description="Helical" evidence="5">
    <location>
        <begin position="384"/>
        <end position="410"/>
    </location>
</feature>
<dbReference type="PANTHER" id="PTHR23542:SF1">
    <property type="entry name" value="MAJOR FACILITATOR SUPERFAMILY (MFS) PROFILE DOMAIN-CONTAINING PROTEIN"/>
    <property type="match status" value="1"/>
</dbReference>
<gene>
    <name evidence="7" type="ORF">K8F61_06655</name>
</gene>
<feature type="transmembrane region" description="Helical" evidence="5">
    <location>
        <begin position="236"/>
        <end position="260"/>
    </location>
</feature>
<feature type="transmembrane region" description="Helical" evidence="5">
    <location>
        <begin position="170"/>
        <end position="189"/>
    </location>
</feature>
<feature type="transmembrane region" description="Helical" evidence="5">
    <location>
        <begin position="324"/>
        <end position="345"/>
    </location>
</feature>
<feature type="transmembrane region" description="Helical" evidence="5">
    <location>
        <begin position="299"/>
        <end position="318"/>
    </location>
</feature>
<dbReference type="InterPro" id="IPR011701">
    <property type="entry name" value="MFS"/>
</dbReference>
<evidence type="ECO:0000256" key="4">
    <source>
        <dbReference type="ARBA" id="ARBA00023136"/>
    </source>
</evidence>
<keyword evidence="2 5" id="KW-0812">Transmembrane</keyword>
<evidence type="ECO:0000256" key="5">
    <source>
        <dbReference type="SAM" id="Phobius"/>
    </source>
</evidence>
<sequence>MITQTDSSSLAADSRPPSVFGLAGLPYFVIAFLARMPFAMMVVGVLTLAVAGRGSLSLGGLTSAAVGIGTACFGPLLGAAADRFGQRRVLLVLAVANPTALGLFVSAVYLGVPEALLLASAFAIGATAPQVAPLSRSRLVTLIGERVPEERRARSVSSTMAYESAADETVFIIGPFLVGLLASFIAPWAPLAIGAALTVLSVGAFALHPSAAHVSRERTEDGRAPSSARELFRPRLLVVVLGIFGVGLFFGTMLTSLTAFMTERGDPEAAGLLYGVMGIGSAVLALGVVLLPARFSLRARWLVFAGILLGGALILLTVSDVAGMVLALAVMGIGIGPTLVTQYSFGAALSPAGRSATVMTMLGSAVIVGQAVGAAVTGNVAQEIGIATALLLPIVAAAVVVAAGIANALVNRGARGPRRSARGGVAALS</sequence>
<feature type="transmembrane region" description="Helical" evidence="5">
    <location>
        <begin position="56"/>
        <end position="77"/>
    </location>
</feature>
<feature type="transmembrane region" description="Helical" evidence="5">
    <location>
        <begin position="115"/>
        <end position="132"/>
    </location>
</feature>
<accession>A0ABY3RY29</accession>
<name>A0ABY3RY29_9MICO</name>
<feature type="transmembrane region" description="Helical" evidence="5">
    <location>
        <begin position="89"/>
        <end position="109"/>
    </location>
</feature>
<feature type="transmembrane region" description="Helical" evidence="5">
    <location>
        <begin position="272"/>
        <end position="292"/>
    </location>
</feature>
<dbReference type="PANTHER" id="PTHR23542">
    <property type="match status" value="1"/>
</dbReference>
<dbReference type="Gene3D" id="1.20.1250.20">
    <property type="entry name" value="MFS general substrate transporter like domains"/>
    <property type="match status" value="1"/>
</dbReference>
<evidence type="ECO:0000313" key="8">
    <source>
        <dbReference type="Proteomes" id="UP001199642"/>
    </source>
</evidence>
<dbReference type="SUPFAM" id="SSF103473">
    <property type="entry name" value="MFS general substrate transporter"/>
    <property type="match status" value="1"/>
</dbReference>
<keyword evidence="8" id="KW-1185">Reference proteome</keyword>
<reference evidence="7 8" key="1">
    <citation type="submission" date="2023-01" db="EMBL/GenBank/DDBJ databases">
        <title>Characterization of estradiol degrading bacteria Microbacterium sp. MZT7 and reveal degrading genes through genome analysis.</title>
        <authorList>
            <person name="Hao P."/>
            <person name="Gao Y."/>
        </authorList>
    </citation>
    <scope>NUCLEOTIDE SEQUENCE [LARGE SCALE GENOMIC DNA]</scope>
    <source>
        <strain evidence="7 8">MZT7</strain>
    </source>
</reference>
<dbReference type="InterPro" id="IPR036259">
    <property type="entry name" value="MFS_trans_sf"/>
</dbReference>
<keyword evidence="3 5" id="KW-1133">Transmembrane helix</keyword>
<dbReference type="Proteomes" id="UP001199642">
    <property type="component" value="Chromosome"/>
</dbReference>
<organism evidence="7 8">
    <name type="scientific">Microbacterium resistens</name>
    <dbReference type="NCBI Taxonomy" id="156977"/>
    <lineage>
        <taxon>Bacteria</taxon>
        <taxon>Bacillati</taxon>
        <taxon>Actinomycetota</taxon>
        <taxon>Actinomycetes</taxon>
        <taxon>Micrococcales</taxon>
        <taxon>Microbacteriaceae</taxon>
        <taxon>Microbacterium</taxon>
    </lineage>
</organism>
<evidence type="ECO:0000313" key="7">
    <source>
        <dbReference type="EMBL" id="UGS27841.1"/>
    </source>
</evidence>
<feature type="transmembrane region" description="Helical" evidence="5">
    <location>
        <begin position="25"/>
        <end position="50"/>
    </location>
</feature>
<feature type="transmembrane region" description="Helical" evidence="5">
    <location>
        <begin position="357"/>
        <end position="378"/>
    </location>
</feature>
<proteinExistence type="predicted"/>
<feature type="transmembrane region" description="Helical" evidence="5">
    <location>
        <begin position="195"/>
        <end position="215"/>
    </location>
</feature>